<comment type="caution">
    <text evidence="2">The sequence shown here is derived from an EMBL/GenBank/DDBJ whole genome shotgun (WGS) entry which is preliminary data.</text>
</comment>
<reference evidence="3" key="1">
    <citation type="journal article" date="2023" name="Commun. Biol.">
        <title>Genome analysis of Parmales, the sister group of diatoms, reveals the evolutionary specialization of diatoms from phago-mixotrophs to photoautotrophs.</title>
        <authorList>
            <person name="Ban H."/>
            <person name="Sato S."/>
            <person name="Yoshikawa S."/>
            <person name="Yamada K."/>
            <person name="Nakamura Y."/>
            <person name="Ichinomiya M."/>
            <person name="Sato N."/>
            <person name="Blanc-Mathieu R."/>
            <person name="Endo H."/>
            <person name="Kuwata A."/>
            <person name="Ogata H."/>
        </authorList>
    </citation>
    <scope>NUCLEOTIDE SEQUENCE [LARGE SCALE GENOMIC DNA]</scope>
</reference>
<accession>A0A9W7L246</accession>
<protein>
    <recommendedName>
        <fullName evidence="4">High light inducible protein</fullName>
    </recommendedName>
</protein>
<feature type="chain" id="PRO_5040861264" description="High light inducible protein" evidence="1">
    <location>
        <begin position="21"/>
        <end position="136"/>
    </location>
</feature>
<name>A0A9W7L246_9STRA</name>
<dbReference type="AlphaFoldDB" id="A0A9W7L246"/>
<evidence type="ECO:0000313" key="2">
    <source>
        <dbReference type="EMBL" id="GMI24195.1"/>
    </source>
</evidence>
<dbReference type="EMBL" id="BRYA01000581">
    <property type="protein sequence ID" value="GMI24195.1"/>
    <property type="molecule type" value="Genomic_DNA"/>
</dbReference>
<evidence type="ECO:0008006" key="4">
    <source>
        <dbReference type="Google" id="ProtNLM"/>
    </source>
</evidence>
<keyword evidence="1" id="KW-0732">Signal</keyword>
<evidence type="ECO:0000313" key="3">
    <source>
        <dbReference type="Proteomes" id="UP001165065"/>
    </source>
</evidence>
<sequence>MTTYLRSLVIFIVCFHLTECYVPPTVQISGVKSGLLHPRTFGRQWSLFYKNMELEETMQASHKKGSNEIFFHPSHLQPDLQELPTVKTNEKLDTLMDMEMLYGRIAMVSAVVFLLTEHFTGRTLFEQFEFALGILK</sequence>
<keyword evidence="3" id="KW-1185">Reference proteome</keyword>
<organism evidence="2 3">
    <name type="scientific">Triparma columacea</name>
    <dbReference type="NCBI Taxonomy" id="722753"/>
    <lineage>
        <taxon>Eukaryota</taxon>
        <taxon>Sar</taxon>
        <taxon>Stramenopiles</taxon>
        <taxon>Ochrophyta</taxon>
        <taxon>Bolidophyceae</taxon>
        <taxon>Parmales</taxon>
        <taxon>Triparmaceae</taxon>
        <taxon>Triparma</taxon>
    </lineage>
</organism>
<dbReference type="OrthoDB" id="10393257at2759"/>
<dbReference type="Proteomes" id="UP001165065">
    <property type="component" value="Unassembled WGS sequence"/>
</dbReference>
<evidence type="ECO:0000256" key="1">
    <source>
        <dbReference type="SAM" id="SignalP"/>
    </source>
</evidence>
<gene>
    <name evidence="2" type="ORF">TrCOL_g8505</name>
</gene>
<proteinExistence type="predicted"/>
<feature type="signal peptide" evidence="1">
    <location>
        <begin position="1"/>
        <end position="20"/>
    </location>
</feature>